<feature type="domain" description="Aminoglycoside phosphotransferase" evidence="1">
    <location>
        <begin position="34"/>
        <end position="247"/>
    </location>
</feature>
<name>A0ABW4XNT2_9GAMM</name>
<dbReference type="SUPFAM" id="SSF56112">
    <property type="entry name" value="Protein kinase-like (PK-like)"/>
    <property type="match status" value="1"/>
</dbReference>
<accession>A0ABW4XNT2</accession>
<reference evidence="3" key="1">
    <citation type="journal article" date="2019" name="Int. J. Syst. Evol. Microbiol.">
        <title>The Global Catalogue of Microorganisms (GCM) 10K type strain sequencing project: providing services to taxonomists for standard genome sequencing and annotation.</title>
        <authorList>
            <consortium name="The Broad Institute Genomics Platform"/>
            <consortium name="The Broad Institute Genome Sequencing Center for Infectious Disease"/>
            <person name="Wu L."/>
            <person name="Ma J."/>
        </authorList>
    </citation>
    <scope>NUCLEOTIDE SEQUENCE [LARGE SCALE GENOMIC DNA]</scope>
    <source>
        <strain evidence="3">CGMCC 1.10992</strain>
    </source>
</reference>
<proteinExistence type="predicted"/>
<protein>
    <submittedName>
        <fullName evidence="2">Phosphotransferase enzyme family protein</fullName>
    </submittedName>
</protein>
<dbReference type="Pfam" id="PF01636">
    <property type="entry name" value="APH"/>
    <property type="match status" value="1"/>
</dbReference>
<keyword evidence="3" id="KW-1185">Reference proteome</keyword>
<dbReference type="EMBL" id="JBHUHT010000012">
    <property type="protein sequence ID" value="MFD2096509.1"/>
    <property type="molecule type" value="Genomic_DNA"/>
</dbReference>
<evidence type="ECO:0000313" key="3">
    <source>
        <dbReference type="Proteomes" id="UP001597380"/>
    </source>
</evidence>
<dbReference type="Gene3D" id="3.90.1200.10">
    <property type="match status" value="1"/>
</dbReference>
<dbReference type="InterPro" id="IPR047175">
    <property type="entry name" value="CotS-like"/>
</dbReference>
<dbReference type="PANTHER" id="PTHR39179">
    <property type="entry name" value="SPORE COAT PROTEIN I"/>
    <property type="match status" value="1"/>
</dbReference>
<evidence type="ECO:0000313" key="2">
    <source>
        <dbReference type="EMBL" id="MFD2096509.1"/>
    </source>
</evidence>
<dbReference type="RefSeq" id="WP_345339106.1">
    <property type="nucleotide sequence ID" value="NZ_BAABLI010000008.1"/>
</dbReference>
<dbReference type="InterPro" id="IPR011009">
    <property type="entry name" value="Kinase-like_dom_sf"/>
</dbReference>
<evidence type="ECO:0000259" key="1">
    <source>
        <dbReference type="Pfam" id="PF01636"/>
    </source>
</evidence>
<dbReference type="Proteomes" id="UP001597380">
    <property type="component" value="Unassembled WGS sequence"/>
</dbReference>
<organism evidence="2 3">
    <name type="scientific">Corallincola platygyrae</name>
    <dbReference type="NCBI Taxonomy" id="1193278"/>
    <lineage>
        <taxon>Bacteria</taxon>
        <taxon>Pseudomonadati</taxon>
        <taxon>Pseudomonadota</taxon>
        <taxon>Gammaproteobacteria</taxon>
        <taxon>Alteromonadales</taxon>
        <taxon>Psychromonadaceae</taxon>
        <taxon>Corallincola</taxon>
    </lineage>
</organism>
<dbReference type="PANTHER" id="PTHR39179:SF1">
    <property type="entry name" value="SPORE COAT PROTEIN I"/>
    <property type="match status" value="1"/>
</dbReference>
<dbReference type="Gene3D" id="3.30.200.20">
    <property type="entry name" value="Phosphorylase Kinase, domain 1"/>
    <property type="match status" value="1"/>
</dbReference>
<sequence>MPYEPVQGRLHYIFEKYGISPLGDITISFCSMANEIFSFDTEEGKLYLKNCLKNDSPSRIALEIAFSEHLQENGMPCPELVSAKNGDKVVYYNGFQFLLSKAFDGYTPHWNDTLEPWIVRETMRGLGRFHQAAASFSTQHDSDRIKSFEFERQSAWLDDLQAELTEQSDSEPNAGMLQLIPKLRHLIESVRPHVAEGLARGCQVQMIHGDFHCFNVFYKDEQMVGCCDFDFIRRDLRLFDLWWCTRSMLDDVYFPLKWGAERVRDRQFQPDPDEIQPIINAAIRECIEFYRQCAELSDTELSFLPLMPKLLILNNMQFFDPNSSEEERADHVTVISQQLRKIEAHSERLKTAVDQMLSGVLKTEDQATS</sequence>
<dbReference type="InterPro" id="IPR002575">
    <property type="entry name" value="Aminoglycoside_PTrfase"/>
</dbReference>
<gene>
    <name evidence="2" type="ORF">ACFSJ3_10975</name>
</gene>
<comment type="caution">
    <text evidence="2">The sequence shown here is derived from an EMBL/GenBank/DDBJ whole genome shotgun (WGS) entry which is preliminary data.</text>
</comment>